<accession>A0A0J6SSK7</accession>
<proteinExistence type="predicted"/>
<keyword evidence="2" id="KW-0472">Membrane</keyword>
<gene>
    <name evidence="3" type="ORF">VQ02_15195</name>
</gene>
<evidence type="ECO:0000256" key="2">
    <source>
        <dbReference type="SAM" id="Phobius"/>
    </source>
</evidence>
<reference evidence="3 4" key="1">
    <citation type="submission" date="2015-03" db="EMBL/GenBank/DDBJ databases">
        <title>Genome sequencing of Methylobacterium variabile DSM 16961.</title>
        <authorList>
            <person name="Chaudhry V."/>
            <person name="Patil P.B."/>
        </authorList>
    </citation>
    <scope>NUCLEOTIDE SEQUENCE [LARGE SCALE GENOMIC DNA]</scope>
    <source>
        <strain evidence="3 4">DSM 16961</strain>
    </source>
</reference>
<feature type="transmembrane region" description="Helical" evidence="2">
    <location>
        <begin position="41"/>
        <end position="67"/>
    </location>
</feature>
<dbReference type="RefSeq" id="WP_048445039.1">
    <property type="nucleotide sequence ID" value="NZ_LABY01000098.1"/>
</dbReference>
<organism evidence="3 4">
    <name type="scientific">Methylobacterium variabile</name>
    <dbReference type="NCBI Taxonomy" id="298794"/>
    <lineage>
        <taxon>Bacteria</taxon>
        <taxon>Pseudomonadati</taxon>
        <taxon>Pseudomonadota</taxon>
        <taxon>Alphaproteobacteria</taxon>
        <taxon>Hyphomicrobiales</taxon>
        <taxon>Methylobacteriaceae</taxon>
        <taxon>Methylobacterium</taxon>
    </lineage>
</organism>
<comment type="caution">
    <text evidence="3">The sequence shown here is derived from an EMBL/GenBank/DDBJ whole genome shotgun (WGS) entry which is preliminary data.</text>
</comment>
<dbReference type="EMBL" id="LABY01000098">
    <property type="protein sequence ID" value="KMO36527.1"/>
    <property type="molecule type" value="Genomic_DNA"/>
</dbReference>
<name>A0A0J6SSK7_9HYPH</name>
<dbReference type="Proteomes" id="UP000035955">
    <property type="component" value="Unassembled WGS sequence"/>
</dbReference>
<keyword evidence="2" id="KW-0812">Transmembrane</keyword>
<keyword evidence="4" id="KW-1185">Reference proteome</keyword>
<evidence type="ECO:0000313" key="3">
    <source>
        <dbReference type="EMBL" id="KMO36527.1"/>
    </source>
</evidence>
<protein>
    <submittedName>
        <fullName evidence="3">Uncharacterized protein</fullName>
    </submittedName>
</protein>
<evidence type="ECO:0000256" key="1">
    <source>
        <dbReference type="SAM" id="MobiDB-lite"/>
    </source>
</evidence>
<dbReference type="PATRIC" id="fig|298794.3.peg.7955"/>
<dbReference type="AlphaFoldDB" id="A0A0J6SSK7"/>
<feature type="region of interest" description="Disordered" evidence="1">
    <location>
        <begin position="96"/>
        <end position="115"/>
    </location>
</feature>
<feature type="compositionally biased region" description="Pro residues" evidence="1">
    <location>
        <begin position="106"/>
        <end position="115"/>
    </location>
</feature>
<sequence length="115" mass="11285">MDAHFRLRDGAGLVLLLLAPFLVVAVPHSDTVAVLGRPGGGVAGAAAIVAAAGGRLLGTGATGLVVARSDEAGFVRRLYGAGAWLVLDPAVAGGCGPPARDAKPDAPSPSPSPDR</sequence>
<evidence type="ECO:0000313" key="4">
    <source>
        <dbReference type="Proteomes" id="UP000035955"/>
    </source>
</evidence>
<keyword evidence="2" id="KW-1133">Transmembrane helix</keyword>